<proteinExistence type="predicted"/>
<organism evidence="1">
    <name type="scientific">Anguilla anguilla</name>
    <name type="common">European freshwater eel</name>
    <name type="synonym">Muraena anguilla</name>
    <dbReference type="NCBI Taxonomy" id="7936"/>
    <lineage>
        <taxon>Eukaryota</taxon>
        <taxon>Metazoa</taxon>
        <taxon>Chordata</taxon>
        <taxon>Craniata</taxon>
        <taxon>Vertebrata</taxon>
        <taxon>Euteleostomi</taxon>
        <taxon>Actinopterygii</taxon>
        <taxon>Neopterygii</taxon>
        <taxon>Teleostei</taxon>
        <taxon>Anguilliformes</taxon>
        <taxon>Anguillidae</taxon>
        <taxon>Anguilla</taxon>
    </lineage>
</organism>
<evidence type="ECO:0000313" key="1">
    <source>
        <dbReference type="EMBL" id="JAH93050.1"/>
    </source>
</evidence>
<reference evidence="1" key="1">
    <citation type="submission" date="2014-11" db="EMBL/GenBank/DDBJ databases">
        <authorList>
            <person name="Amaro Gonzalez C."/>
        </authorList>
    </citation>
    <scope>NUCLEOTIDE SEQUENCE</scope>
</reference>
<accession>A0A0E9WU15</accession>
<dbReference type="EMBL" id="GBXM01015527">
    <property type="protein sequence ID" value="JAH93050.1"/>
    <property type="molecule type" value="Transcribed_RNA"/>
</dbReference>
<protein>
    <submittedName>
        <fullName evidence="1">Uncharacterized protein</fullName>
    </submittedName>
</protein>
<sequence>MCKACGGWSGVVLTRPRPDMLMFQLIPRLTTAPPHPTLPCRLPCWLNPSCFSKLQFPPLSHPVPGISPPWPMPFLPPVFFCC</sequence>
<name>A0A0E9WU15_ANGAN</name>
<dbReference type="AlphaFoldDB" id="A0A0E9WU15"/>
<reference evidence="1" key="2">
    <citation type="journal article" date="2015" name="Fish Shellfish Immunol.">
        <title>Early steps in the European eel (Anguilla anguilla)-Vibrio vulnificus interaction in the gills: Role of the RtxA13 toxin.</title>
        <authorList>
            <person name="Callol A."/>
            <person name="Pajuelo D."/>
            <person name="Ebbesson L."/>
            <person name="Teles M."/>
            <person name="MacKenzie S."/>
            <person name="Amaro C."/>
        </authorList>
    </citation>
    <scope>NUCLEOTIDE SEQUENCE</scope>
</reference>